<dbReference type="InterPro" id="IPR011990">
    <property type="entry name" value="TPR-like_helical_dom_sf"/>
</dbReference>
<keyword evidence="1" id="KW-0175">Coiled coil</keyword>
<organism evidence="3 4">
    <name type="scientific">Halalkalibacter nanhaiisediminis</name>
    <dbReference type="NCBI Taxonomy" id="688079"/>
    <lineage>
        <taxon>Bacteria</taxon>
        <taxon>Bacillati</taxon>
        <taxon>Bacillota</taxon>
        <taxon>Bacilli</taxon>
        <taxon>Bacillales</taxon>
        <taxon>Bacillaceae</taxon>
        <taxon>Halalkalibacter</taxon>
    </lineage>
</organism>
<dbReference type="Proteomes" id="UP000315711">
    <property type="component" value="Unassembled WGS sequence"/>
</dbReference>
<sequence>MVGCLAIIFFFFFLYLWVKLISVFGVFGIFIPIIVYVIFLFRDVFKRMAVYLFNAALKNKKNVIIFTSTMTCLLIVIAIISVLFGPTYNAYKVADQTYKRAISHFEQGNYLQALDSFEKVENHKKSKEKIQEIYELLYLESKRLIELEGYPKAQEYLERIVHIPEYGDNVKEMLNLTEKRIQEEERQYRTKLRETIPYKGMPENQIELSAWGKPTEIELTKNYHSLRPSHQIKYYKWRTYNSKGELKQIKTVSVREGFVWGEPRISNYITSDEKSKER</sequence>
<name>A0A562QMK9_9BACI</name>
<gene>
    <name evidence="3" type="ORF">IQ10_01242</name>
</gene>
<dbReference type="AlphaFoldDB" id="A0A562QMK9"/>
<keyword evidence="4" id="KW-1185">Reference proteome</keyword>
<evidence type="ECO:0000313" key="3">
    <source>
        <dbReference type="EMBL" id="TWI57913.1"/>
    </source>
</evidence>
<keyword evidence="2" id="KW-1133">Transmembrane helix</keyword>
<evidence type="ECO:0000256" key="2">
    <source>
        <dbReference type="SAM" id="Phobius"/>
    </source>
</evidence>
<proteinExistence type="predicted"/>
<evidence type="ECO:0000313" key="4">
    <source>
        <dbReference type="Proteomes" id="UP000315711"/>
    </source>
</evidence>
<reference evidence="3 4" key="1">
    <citation type="journal article" date="2015" name="Stand. Genomic Sci.">
        <title>Genomic Encyclopedia of Bacterial and Archaeal Type Strains, Phase III: the genomes of soil and plant-associated and newly described type strains.</title>
        <authorList>
            <person name="Whitman W.B."/>
            <person name="Woyke T."/>
            <person name="Klenk H.P."/>
            <person name="Zhou Y."/>
            <person name="Lilburn T.G."/>
            <person name="Beck B.J."/>
            <person name="De Vos P."/>
            <person name="Vandamme P."/>
            <person name="Eisen J.A."/>
            <person name="Garrity G."/>
            <person name="Hugenholtz P."/>
            <person name="Kyrpides N.C."/>
        </authorList>
    </citation>
    <scope>NUCLEOTIDE SEQUENCE [LARGE SCALE GENOMIC DNA]</scope>
    <source>
        <strain evidence="3 4">CGMCC 1.10116</strain>
    </source>
</reference>
<protein>
    <submittedName>
        <fullName evidence="3">Uncharacterized protein</fullName>
    </submittedName>
</protein>
<keyword evidence="2" id="KW-0812">Transmembrane</keyword>
<accession>A0A562QMK9</accession>
<evidence type="ECO:0000256" key="1">
    <source>
        <dbReference type="SAM" id="Coils"/>
    </source>
</evidence>
<dbReference type="RefSeq" id="WP_144449600.1">
    <property type="nucleotide sequence ID" value="NZ_VLKZ01000003.1"/>
</dbReference>
<dbReference type="SUPFAM" id="SSF48452">
    <property type="entry name" value="TPR-like"/>
    <property type="match status" value="1"/>
</dbReference>
<feature type="transmembrane region" description="Helical" evidence="2">
    <location>
        <begin position="12"/>
        <end position="41"/>
    </location>
</feature>
<feature type="coiled-coil region" evidence="1">
    <location>
        <begin position="167"/>
        <end position="194"/>
    </location>
</feature>
<feature type="transmembrane region" description="Helical" evidence="2">
    <location>
        <begin position="62"/>
        <end position="84"/>
    </location>
</feature>
<dbReference type="OrthoDB" id="2886738at2"/>
<keyword evidence="2" id="KW-0472">Membrane</keyword>
<dbReference type="EMBL" id="VLKZ01000003">
    <property type="protein sequence ID" value="TWI57913.1"/>
    <property type="molecule type" value="Genomic_DNA"/>
</dbReference>
<comment type="caution">
    <text evidence="3">The sequence shown here is derived from an EMBL/GenBank/DDBJ whole genome shotgun (WGS) entry which is preliminary data.</text>
</comment>